<keyword evidence="10" id="KW-1185">Reference proteome</keyword>
<feature type="region of interest" description="Disordered" evidence="6">
    <location>
        <begin position="484"/>
        <end position="512"/>
    </location>
</feature>
<dbReference type="Proteomes" id="UP000481583">
    <property type="component" value="Unassembled WGS sequence"/>
</dbReference>
<reference evidence="9 10" key="1">
    <citation type="submission" date="2020-02" db="EMBL/GenBank/DDBJ databases">
        <title>Whole-genome analyses of novel actinobacteria.</title>
        <authorList>
            <person name="Sahin N."/>
        </authorList>
    </citation>
    <scope>NUCLEOTIDE SEQUENCE [LARGE SCALE GENOMIC DNA]</scope>
    <source>
        <strain evidence="9 10">A7024</strain>
    </source>
</reference>
<dbReference type="GO" id="GO:0046677">
    <property type="term" value="P:response to antibiotic"/>
    <property type="evidence" value="ECO:0007669"/>
    <property type="project" value="UniProtKB-KW"/>
</dbReference>
<dbReference type="PANTHER" id="PTHR42718:SF49">
    <property type="entry name" value="EXPORT PROTEIN"/>
    <property type="match status" value="1"/>
</dbReference>
<feature type="transmembrane region" description="Helical" evidence="7">
    <location>
        <begin position="357"/>
        <end position="377"/>
    </location>
</feature>
<keyword evidence="3 7" id="KW-1133">Transmembrane helix</keyword>
<dbReference type="InterPro" id="IPR011701">
    <property type="entry name" value="MFS"/>
</dbReference>
<feature type="transmembrane region" description="Helical" evidence="7">
    <location>
        <begin position="48"/>
        <end position="69"/>
    </location>
</feature>
<feature type="transmembrane region" description="Helical" evidence="7">
    <location>
        <begin position="136"/>
        <end position="159"/>
    </location>
</feature>
<keyword evidence="2 7" id="KW-0812">Transmembrane</keyword>
<feature type="domain" description="Major facilitator superfamily (MFS) profile" evidence="8">
    <location>
        <begin position="11"/>
        <end position="480"/>
    </location>
</feature>
<evidence type="ECO:0000256" key="3">
    <source>
        <dbReference type="ARBA" id="ARBA00022989"/>
    </source>
</evidence>
<feature type="compositionally biased region" description="Polar residues" evidence="6">
    <location>
        <begin position="501"/>
        <end position="512"/>
    </location>
</feature>
<feature type="transmembrane region" description="Helical" evidence="7">
    <location>
        <begin position="296"/>
        <end position="317"/>
    </location>
</feature>
<name>A0A6G4U657_9ACTN</name>
<dbReference type="EMBL" id="JAAKZV010000129">
    <property type="protein sequence ID" value="NGN67196.1"/>
    <property type="molecule type" value="Genomic_DNA"/>
</dbReference>
<accession>A0A6G4U657</accession>
<evidence type="ECO:0000256" key="6">
    <source>
        <dbReference type="SAM" id="MobiDB-lite"/>
    </source>
</evidence>
<feature type="transmembrane region" description="Helical" evidence="7">
    <location>
        <begin position="398"/>
        <end position="418"/>
    </location>
</feature>
<dbReference type="InterPro" id="IPR036259">
    <property type="entry name" value="MFS_trans_sf"/>
</dbReference>
<evidence type="ECO:0000256" key="4">
    <source>
        <dbReference type="ARBA" id="ARBA00023136"/>
    </source>
</evidence>
<dbReference type="PROSITE" id="PS50850">
    <property type="entry name" value="MFS"/>
    <property type="match status" value="1"/>
</dbReference>
<dbReference type="InterPro" id="IPR020846">
    <property type="entry name" value="MFS_dom"/>
</dbReference>
<protein>
    <submittedName>
        <fullName evidence="9">MFS transporter</fullName>
    </submittedName>
</protein>
<dbReference type="GO" id="GO:0005886">
    <property type="term" value="C:plasma membrane"/>
    <property type="evidence" value="ECO:0007669"/>
    <property type="project" value="UniProtKB-SubCell"/>
</dbReference>
<evidence type="ECO:0000256" key="5">
    <source>
        <dbReference type="ARBA" id="ARBA00023251"/>
    </source>
</evidence>
<sequence length="512" mass="51143">MTALRSRPAATLAVVLLGFLTLPMSMSGTTVAVPGIGRDLDASGGSLQWVVTGYFLMASSFMLVAGSLGDLFGRRRIYRGGALLYGAGTLASAAAPGVLFLDVARSVTGIGAAGVMAGGGAVLASTFEGPARTRAFAAVGTTAGVGLAAGPTVAGWLVGGVGWRAAFAVFAAVAALLLAGTFAMPESRAGERPKVDWAGAGLFIGGLGAVLYAVTRGGDAGWTSAGVLGPLVVGAVLLALFPLAERRAERPVLDLGLLGNRRFMGWIVAAVVMALGMAGVIAYLPSYLQGASGLTAGDAGLAMLMPTVPMLLMPPLAGRLVNKGAPPRLLITLALTAMAAGNAWLTVLDPDLGPYGLLGPLATIGAGAGLAAGIIDAQAMSHVPEERVGMASGLLNTVRGGVNALAMTVFGAVLVALLTGRLDSARLAGEVATGALGGPPARRESLAAGLTDAWQAALWGVAGLSALGAAVVWALLAGGARRQLSESGGRRPARRDGWARTNRQPPTRTGTA</sequence>
<evidence type="ECO:0000256" key="7">
    <source>
        <dbReference type="SAM" id="Phobius"/>
    </source>
</evidence>
<feature type="transmembrane region" description="Helical" evidence="7">
    <location>
        <begin position="456"/>
        <end position="476"/>
    </location>
</feature>
<dbReference type="PANTHER" id="PTHR42718">
    <property type="entry name" value="MAJOR FACILITATOR SUPERFAMILY MULTIDRUG TRANSPORTER MFSC"/>
    <property type="match status" value="1"/>
</dbReference>
<feature type="transmembrane region" description="Helical" evidence="7">
    <location>
        <begin position="165"/>
        <end position="183"/>
    </location>
</feature>
<gene>
    <name evidence="9" type="ORF">G5C51_25215</name>
</gene>
<comment type="caution">
    <text evidence="9">The sequence shown here is derived from an EMBL/GenBank/DDBJ whole genome shotgun (WGS) entry which is preliminary data.</text>
</comment>
<dbReference type="CDD" id="cd17321">
    <property type="entry name" value="MFS_MMR_MDR_like"/>
    <property type="match status" value="1"/>
</dbReference>
<organism evidence="9 10">
    <name type="scientific">Streptomyces coryli</name>
    <dbReference type="NCBI Taxonomy" id="1128680"/>
    <lineage>
        <taxon>Bacteria</taxon>
        <taxon>Bacillati</taxon>
        <taxon>Actinomycetota</taxon>
        <taxon>Actinomycetes</taxon>
        <taxon>Kitasatosporales</taxon>
        <taxon>Streptomycetaceae</taxon>
        <taxon>Streptomyces</taxon>
    </lineage>
</organism>
<dbReference type="Pfam" id="PF07690">
    <property type="entry name" value="MFS_1"/>
    <property type="match status" value="1"/>
</dbReference>
<feature type="transmembrane region" description="Helical" evidence="7">
    <location>
        <begin position="263"/>
        <end position="284"/>
    </location>
</feature>
<feature type="transmembrane region" description="Helical" evidence="7">
    <location>
        <begin position="195"/>
        <end position="214"/>
    </location>
</feature>
<evidence type="ECO:0000313" key="9">
    <source>
        <dbReference type="EMBL" id="NGN67196.1"/>
    </source>
</evidence>
<feature type="transmembrane region" description="Helical" evidence="7">
    <location>
        <begin position="220"/>
        <end position="243"/>
    </location>
</feature>
<evidence type="ECO:0000313" key="10">
    <source>
        <dbReference type="Proteomes" id="UP000481583"/>
    </source>
</evidence>
<dbReference type="RefSeq" id="WP_165240496.1">
    <property type="nucleotide sequence ID" value="NZ_JAAKZV010000129.1"/>
</dbReference>
<dbReference type="AlphaFoldDB" id="A0A6G4U657"/>
<feature type="transmembrane region" description="Helical" evidence="7">
    <location>
        <begin position="81"/>
        <end position="101"/>
    </location>
</feature>
<evidence type="ECO:0000256" key="2">
    <source>
        <dbReference type="ARBA" id="ARBA00022692"/>
    </source>
</evidence>
<evidence type="ECO:0000256" key="1">
    <source>
        <dbReference type="ARBA" id="ARBA00004651"/>
    </source>
</evidence>
<feature type="transmembrane region" description="Helical" evidence="7">
    <location>
        <begin position="329"/>
        <end position="345"/>
    </location>
</feature>
<evidence type="ECO:0000259" key="8">
    <source>
        <dbReference type="PROSITE" id="PS50850"/>
    </source>
</evidence>
<keyword evidence="4 7" id="KW-0472">Membrane</keyword>
<dbReference type="GO" id="GO:0022857">
    <property type="term" value="F:transmembrane transporter activity"/>
    <property type="evidence" value="ECO:0007669"/>
    <property type="project" value="InterPro"/>
</dbReference>
<proteinExistence type="predicted"/>
<feature type="transmembrane region" description="Helical" evidence="7">
    <location>
        <begin position="107"/>
        <end position="124"/>
    </location>
</feature>
<comment type="subcellular location">
    <subcellularLocation>
        <location evidence="1">Cell membrane</location>
        <topology evidence="1">Multi-pass membrane protein</topology>
    </subcellularLocation>
</comment>
<dbReference type="Gene3D" id="1.20.1720.10">
    <property type="entry name" value="Multidrug resistance protein D"/>
    <property type="match status" value="1"/>
</dbReference>
<dbReference type="Gene3D" id="1.20.1250.20">
    <property type="entry name" value="MFS general substrate transporter like domains"/>
    <property type="match status" value="1"/>
</dbReference>
<keyword evidence="5" id="KW-0046">Antibiotic resistance</keyword>
<dbReference type="SUPFAM" id="SSF103473">
    <property type="entry name" value="MFS general substrate transporter"/>
    <property type="match status" value="1"/>
</dbReference>